<gene>
    <name evidence="1" type="ORF">GMARGA_LOCUS13011</name>
</gene>
<dbReference type="EMBL" id="CAJVQB010008145">
    <property type="protein sequence ID" value="CAG8714642.1"/>
    <property type="molecule type" value="Genomic_DNA"/>
</dbReference>
<organism evidence="1 2">
    <name type="scientific">Gigaspora margarita</name>
    <dbReference type="NCBI Taxonomy" id="4874"/>
    <lineage>
        <taxon>Eukaryota</taxon>
        <taxon>Fungi</taxon>
        <taxon>Fungi incertae sedis</taxon>
        <taxon>Mucoromycota</taxon>
        <taxon>Glomeromycotina</taxon>
        <taxon>Glomeromycetes</taxon>
        <taxon>Diversisporales</taxon>
        <taxon>Gigasporaceae</taxon>
        <taxon>Gigaspora</taxon>
    </lineage>
</organism>
<evidence type="ECO:0000313" key="2">
    <source>
        <dbReference type="Proteomes" id="UP000789901"/>
    </source>
</evidence>
<evidence type="ECO:0000313" key="1">
    <source>
        <dbReference type="EMBL" id="CAG8714642.1"/>
    </source>
</evidence>
<reference evidence="1 2" key="1">
    <citation type="submission" date="2021-06" db="EMBL/GenBank/DDBJ databases">
        <authorList>
            <person name="Kallberg Y."/>
            <person name="Tangrot J."/>
            <person name="Rosling A."/>
        </authorList>
    </citation>
    <scope>NUCLEOTIDE SEQUENCE [LARGE SCALE GENOMIC DNA]</scope>
    <source>
        <strain evidence="1 2">120-4 pot B 10/14</strain>
    </source>
</reference>
<dbReference type="Proteomes" id="UP000789901">
    <property type="component" value="Unassembled WGS sequence"/>
</dbReference>
<keyword evidence="2" id="KW-1185">Reference proteome</keyword>
<accession>A0ABN7V0T2</accession>
<sequence>MGQRRTVLEDESIYFDFKTTESSSLKKDNDMTSTTSNMHQHKMDMDKISNATVEGTKILHQLYSSVVTNKNQILTSMELVDSTAHWIDIKEPGDINTGKNSQIPKNKGTLLENIKTTEDAPQIPITKYSKINNTLEWLQEKYEYDKIPAYILELLDQPDPD</sequence>
<protein>
    <submittedName>
        <fullName evidence="1">23164_t:CDS:1</fullName>
    </submittedName>
</protein>
<name>A0ABN7V0T2_GIGMA</name>
<comment type="caution">
    <text evidence="1">The sequence shown here is derived from an EMBL/GenBank/DDBJ whole genome shotgun (WGS) entry which is preliminary data.</text>
</comment>
<proteinExistence type="predicted"/>